<reference evidence="2" key="2">
    <citation type="submission" date="2025-09" db="UniProtKB">
        <authorList>
            <consortium name="Ensembl"/>
        </authorList>
    </citation>
    <scope>IDENTIFICATION</scope>
</reference>
<proteinExistence type="predicted"/>
<protein>
    <submittedName>
        <fullName evidence="2">Uncharacterized protein</fullName>
    </submittedName>
</protein>
<evidence type="ECO:0000313" key="3">
    <source>
        <dbReference type="Proteomes" id="UP000472269"/>
    </source>
</evidence>
<keyword evidence="3" id="KW-1185">Reference proteome</keyword>
<feature type="compositionally biased region" description="Basic and acidic residues" evidence="1">
    <location>
        <begin position="28"/>
        <end position="38"/>
    </location>
</feature>
<feature type="region of interest" description="Disordered" evidence="1">
    <location>
        <begin position="19"/>
        <end position="60"/>
    </location>
</feature>
<organism evidence="2 3">
    <name type="scientific">Athene cunicularia</name>
    <name type="common">Burrowing owl</name>
    <name type="synonym">Speotyto cunicularia</name>
    <dbReference type="NCBI Taxonomy" id="194338"/>
    <lineage>
        <taxon>Eukaryota</taxon>
        <taxon>Metazoa</taxon>
        <taxon>Chordata</taxon>
        <taxon>Craniata</taxon>
        <taxon>Vertebrata</taxon>
        <taxon>Euteleostomi</taxon>
        <taxon>Archelosauria</taxon>
        <taxon>Archosauria</taxon>
        <taxon>Dinosauria</taxon>
        <taxon>Saurischia</taxon>
        <taxon>Theropoda</taxon>
        <taxon>Coelurosauria</taxon>
        <taxon>Aves</taxon>
        <taxon>Neognathae</taxon>
        <taxon>Neoaves</taxon>
        <taxon>Telluraves</taxon>
        <taxon>Strigiformes</taxon>
        <taxon>Strigidae</taxon>
        <taxon>Athene</taxon>
    </lineage>
</organism>
<name>A0A663NBN5_ATHCN</name>
<evidence type="ECO:0000313" key="2">
    <source>
        <dbReference type="Ensembl" id="ENSACUP00000021231.1"/>
    </source>
</evidence>
<dbReference type="Ensembl" id="ENSACUT00000022633.1">
    <property type="protein sequence ID" value="ENSACUP00000021231.1"/>
    <property type="gene ID" value="ENSACUG00000014182.1"/>
</dbReference>
<reference evidence="2" key="1">
    <citation type="submission" date="2025-08" db="UniProtKB">
        <authorList>
            <consortium name="Ensembl"/>
        </authorList>
    </citation>
    <scope>IDENTIFICATION</scope>
</reference>
<accession>A0A663NBN5</accession>
<sequence length="60" mass="6906">MATNSIFDSFATYSSTFLRGRSPRRCPRRDGGHGDGRERRKLLGRAPQRLRRDEKPSSKI</sequence>
<dbReference type="AlphaFoldDB" id="A0A663NBN5"/>
<feature type="compositionally biased region" description="Basic and acidic residues" evidence="1">
    <location>
        <begin position="50"/>
        <end position="60"/>
    </location>
</feature>
<evidence type="ECO:0000256" key="1">
    <source>
        <dbReference type="SAM" id="MobiDB-lite"/>
    </source>
</evidence>
<dbReference type="Proteomes" id="UP000472269">
    <property type="component" value="Unplaced"/>
</dbReference>